<dbReference type="Proteomes" id="UP000054359">
    <property type="component" value="Unassembled WGS sequence"/>
</dbReference>
<dbReference type="Gene3D" id="2.60.40.10">
    <property type="entry name" value="Immunoglobulins"/>
    <property type="match status" value="1"/>
</dbReference>
<dbReference type="OrthoDB" id="6343941at2759"/>
<dbReference type="SUPFAM" id="SSF48726">
    <property type="entry name" value="Immunoglobulin"/>
    <property type="match status" value="1"/>
</dbReference>
<name>A0A087UTM2_STEMI</name>
<sequence>MEVPEKVAGGQGTRLTCGYDLEGDVLYSIKWYKDEVEFFRYVPTDRPPGQFFPLKGIQVDLGRSSNGSVYIRNVSRSTAGIYKCEVSADAPSFQTVSAEKPMAVEESSGQAQYQADRSTASFLLVTMLLILQWRCHMW</sequence>
<gene>
    <name evidence="2" type="ORF">X975_23652</name>
</gene>
<dbReference type="CDD" id="cd00096">
    <property type="entry name" value="Ig"/>
    <property type="match status" value="1"/>
</dbReference>
<dbReference type="PROSITE" id="PS50835">
    <property type="entry name" value="IG_LIKE"/>
    <property type="match status" value="1"/>
</dbReference>
<dbReference type="InterPro" id="IPR013783">
    <property type="entry name" value="Ig-like_fold"/>
</dbReference>
<feature type="non-terminal residue" evidence="2">
    <location>
        <position position="138"/>
    </location>
</feature>
<dbReference type="Pfam" id="PF07686">
    <property type="entry name" value="V-set"/>
    <property type="match status" value="1"/>
</dbReference>
<dbReference type="EMBL" id="KK121559">
    <property type="protein sequence ID" value="KFM80711.1"/>
    <property type="molecule type" value="Genomic_DNA"/>
</dbReference>
<dbReference type="PANTHER" id="PTHR21261:SF15">
    <property type="entry name" value="BEATEN PATH IIIA, ISOFORM D-RELATED"/>
    <property type="match status" value="1"/>
</dbReference>
<dbReference type="InterPro" id="IPR007110">
    <property type="entry name" value="Ig-like_dom"/>
</dbReference>
<reference evidence="2 3" key="1">
    <citation type="submission" date="2013-11" db="EMBL/GenBank/DDBJ databases">
        <title>Genome sequencing of Stegodyphus mimosarum.</title>
        <authorList>
            <person name="Bechsgaard J."/>
        </authorList>
    </citation>
    <scope>NUCLEOTIDE SEQUENCE [LARGE SCALE GENOMIC DNA]</scope>
</reference>
<accession>A0A087UTM2</accession>
<dbReference type="AlphaFoldDB" id="A0A087UTM2"/>
<dbReference type="OMA" id="EREFFRY"/>
<protein>
    <recommendedName>
        <fullName evidence="1">Ig-like domain-containing protein</fullName>
    </recommendedName>
</protein>
<keyword evidence="3" id="KW-1185">Reference proteome</keyword>
<feature type="domain" description="Ig-like" evidence="1">
    <location>
        <begin position="1"/>
        <end position="97"/>
    </location>
</feature>
<evidence type="ECO:0000313" key="2">
    <source>
        <dbReference type="EMBL" id="KFM80711.1"/>
    </source>
</evidence>
<dbReference type="InterPro" id="IPR036179">
    <property type="entry name" value="Ig-like_dom_sf"/>
</dbReference>
<evidence type="ECO:0000259" key="1">
    <source>
        <dbReference type="PROSITE" id="PS50835"/>
    </source>
</evidence>
<dbReference type="InterPro" id="IPR013106">
    <property type="entry name" value="Ig_V-set"/>
</dbReference>
<dbReference type="FunFam" id="2.60.40.10:FF:000437">
    <property type="entry name" value="Beat-IIIc, isoform A"/>
    <property type="match status" value="1"/>
</dbReference>
<evidence type="ECO:0000313" key="3">
    <source>
        <dbReference type="Proteomes" id="UP000054359"/>
    </source>
</evidence>
<organism evidence="2 3">
    <name type="scientific">Stegodyphus mimosarum</name>
    <name type="common">African social velvet spider</name>
    <dbReference type="NCBI Taxonomy" id="407821"/>
    <lineage>
        <taxon>Eukaryota</taxon>
        <taxon>Metazoa</taxon>
        <taxon>Ecdysozoa</taxon>
        <taxon>Arthropoda</taxon>
        <taxon>Chelicerata</taxon>
        <taxon>Arachnida</taxon>
        <taxon>Araneae</taxon>
        <taxon>Araneomorphae</taxon>
        <taxon>Entelegynae</taxon>
        <taxon>Eresoidea</taxon>
        <taxon>Eresidae</taxon>
        <taxon>Stegodyphus</taxon>
    </lineage>
</organism>
<dbReference type="PANTHER" id="PTHR21261">
    <property type="entry name" value="BEAT PROTEIN"/>
    <property type="match status" value="1"/>
</dbReference>
<proteinExistence type="predicted"/>